<dbReference type="RefSeq" id="WP_086631762.1">
    <property type="nucleotide sequence ID" value="NZ_JOPB01000001.1"/>
</dbReference>
<dbReference type="Pfam" id="PF01810">
    <property type="entry name" value="LysE"/>
    <property type="match status" value="1"/>
</dbReference>
<feature type="transmembrane region" description="Helical" evidence="6">
    <location>
        <begin position="34"/>
        <end position="54"/>
    </location>
</feature>
<evidence type="ECO:0000256" key="3">
    <source>
        <dbReference type="ARBA" id="ARBA00022692"/>
    </source>
</evidence>
<dbReference type="Proteomes" id="UP000194946">
    <property type="component" value="Unassembled WGS sequence"/>
</dbReference>
<evidence type="ECO:0000256" key="6">
    <source>
        <dbReference type="SAM" id="Phobius"/>
    </source>
</evidence>
<dbReference type="GO" id="GO:0005886">
    <property type="term" value="C:plasma membrane"/>
    <property type="evidence" value="ECO:0007669"/>
    <property type="project" value="UniProtKB-SubCell"/>
</dbReference>
<feature type="transmembrane region" description="Helical" evidence="6">
    <location>
        <begin position="108"/>
        <end position="129"/>
    </location>
</feature>
<feature type="transmembrane region" description="Helical" evidence="6">
    <location>
        <begin position="180"/>
        <end position="198"/>
    </location>
</feature>
<reference evidence="8" key="1">
    <citation type="submission" date="2014-06" db="EMBL/GenBank/DDBJ databases">
        <authorList>
            <person name="Winans N.J."/>
            <person name="Newell P.D."/>
            <person name="Douglas A.E."/>
        </authorList>
    </citation>
    <scope>NUCLEOTIDE SEQUENCE [LARGE SCALE GENOMIC DNA]</scope>
    <source>
        <strain evidence="8">DmL_052</strain>
    </source>
</reference>
<evidence type="ECO:0000256" key="4">
    <source>
        <dbReference type="ARBA" id="ARBA00022989"/>
    </source>
</evidence>
<protein>
    <recommendedName>
        <fullName evidence="9">Transporter</fullName>
    </recommendedName>
</protein>
<evidence type="ECO:0000256" key="1">
    <source>
        <dbReference type="ARBA" id="ARBA00004651"/>
    </source>
</evidence>
<dbReference type="GO" id="GO:0033228">
    <property type="term" value="P:cysteine export across plasma membrane"/>
    <property type="evidence" value="ECO:0007669"/>
    <property type="project" value="TreeGrafter"/>
</dbReference>
<dbReference type="PANTHER" id="PTHR30086:SF20">
    <property type="entry name" value="ARGININE EXPORTER PROTEIN ARGO-RELATED"/>
    <property type="match status" value="1"/>
</dbReference>
<evidence type="ECO:0008006" key="9">
    <source>
        <dbReference type="Google" id="ProtNLM"/>
    </source>
</evidence>
<keyword evidence="8" id="KW-1185">Reference proteome</keyword>
<evidence type="ECO:0000313" key="8">
    <source>
        <dbReference type="Proteomes" id="UP000194946"/>
    </source>
</evidence>
<dbReference type="PANTHER" id="PTHR30086">
    <property type="entry name" value="ARGININE EXPORTER PROTEIN ARGO"/>
    <property type="match status" value="1"/>
</dbReference>
<keyword evidence="2" id="KW-1003">Cell membrane</keyword>
<comment type="caution">
    <text evidence="7">The sequence shown here is derived from an EMBL/GenBank/DDBJ whole genome shotgun (WGS) entry which is preliminary data.</text>
</comment>
<dbReference type="AlphaFoldDB" id="A0A251ZXQ7"/>
<comment type="subcellular location">
    <subcellularLocation>
        <location evidence="1">Cell membrane</location>
        <topology evidence="1">Multi-pass membrane protein</topology>
    </subcellularLocation>
</comment>
<accession>A0A251ZXQ7</accession>
<evidence type="ECO:0000256" key="2">
    <source>
        <dbReference type="ARBA" id="ARBA00022475"/>
    </source>
</evidence>
<proteinExistence type="predicted"/>
<feature type="transmembrane region" description="Helical" evidence="6">
    <location>
        <begin position="135"/>
        <end position="159"/>
    </location>
</feature>
<gene>
    <name evidence="7" type="ORF">HK18_02500</name>
</gene>
<feature type="transmembrane region" description="Helical" evidence="6">
    <location>
        <begin position="66"/>
        <end position="87"/>
    </location>
</feature>
<dbReference type="InterPro" id="IPR001123">
    <property type="entry name" value="LeuE-type"/>
</dbReference>
<evidence type="ECO:0000313" key="7">
    <source>
        <dbReference type="EMBL" id="OUI79447.1"/>
    </source>
</evidence>
<keyword evidence="3 6" id="KW-0812">Transmembrane</keyword>
<sequence length="204" mass="22552">MEIILYAIGMMYSPGPVNFMGLNAGLTGQFKQTINFFIGVGCAIMALFIVLGYIGEAIIPHHYLPYISLVGAFYTYYLAYQMVFPTITMEEEDTTVSTQKCLTFWNGFLIQFLNPKGILLAFPIVAIMYPSAHIIGINIALISCAISIGGGLAPGLYALAGDIIGKKIKNKTWIQRFTQLMGVMLMIVGSMMLYDFVIDSHLFK</sequence>
<keyword evidence="4 6" id="KW-1133">Transmembrane helix</keyword>
<keyword evidence="5 6" id="KW-0472">Membrane</keyword>
<dbReference type="GO" id="GO:0015171">
    <property type="term" value="F:amino acid transmembrane transporter activity"/>
    <property type="evidence" value="ECO:0007669"/>
    <property type="project" value="TreeGrafter"/>
</dbReference>
<name>A0A251ZXQ7_9PROT</name>
<dbReference type="EMBL" id="JOPB01000001">
    <property type="protein sequence ID" value="OUI79447.1"/>
    <property type="molecule type" value="Genomic_DNA"/>
</dbReference>
<organism evidence="7 8">
    <name type="scientific">Commensalibacter intestini</name>
    <dbReference type="NCBI Taxonomy" id="479936"/>
    <lineage>
        <taxon>Bacteria</taxon>
        <taxon>Pseudomonadati</taxon>
        <taxon>Pseudomonadota</taxon>
        <taxon>Alphaproteobacteria</taxon>
        <taxon>Acetobacterales</taxon>
        <taxon>Acetobacteraceae</taxon>
    </lineage>
</organism>
<evidence type="ECO:0000256" key="5">
    <source>
        <dbReference type="ARBA" id="ARBA00023136"/>
    </source>
</evidence>